<comment type="subcellular location">
    <subcellularLocation>
        <location evidence="1 6">Membrane</location>
        <topology evidence="1 6">Multi-pass membrane protein</topology>
    </subcellularLocation>
</comment>
<dbReference type="EMBL" id="GFTR01005633">
    <property type="protein sequence ID" value="JAW10793.1"/>
    <property type="molecule type" value="Transcribed_RNA"/>
</dbReference>
<feature type="compositionally biased region" description="Polar residues" evidence="7">
    <location>
        <begin position="81"/>
        <end position="99"/>
    </location>
</feature>
<evidence type="ECO:0000256" key="3">
    <source>
        <dbReference type="ARBA" id="ARBA00022692"/>
    </source>
</evidence>
<keyword evidence="3" id="KW-0812">Transmembrane</keyword>
<dbReference type="GO" id="GO:0005254">
    <property type="term" value="F:chloride channel activity"/>
    <property type="evidence" value="ECO:0007669"/>
    <property type="project" value="TreeGrafter"/>
</dbReference>
<accession>A0A224XRM4</accession>
<feature type="compositionally biased region" description="Basic and acidic residues" evidence="7">
    <location>
        <begin position="210"/>
        <end position="220"/>
    </location>
</feature>
<dbReference type="InterPro" id="IPR049452">
    <property type="entry name" value="Anoctamin_TM"/>
</dbReference>
<name>A0A224XRM4_9HEMI</name>
<sequence>MEVMGLIAVLVNCALIGLSGHVHRMFPEMSTTQTILLIVALEHGMLLLRLIVKVAIPDIPEWVATEMAKVEFARREAMRKFSSTGTPPTSQQPEPSISSETEKPAEDGEETAATSIGRFVVSPTLKPDTESKDDKPEENIIDKELSLSESESPPPTTKPKFLSNAWQGDPPSYHMTVGPHAPVDWVHKLGLEVGRKTSEPDMGGASLIRRSTDCLAKETSSDSDLLRSTPPAWPPAQHKFNIAPIPSTQRDTKEVNNTTLQKPRLDLSSPAVPEETDLAAKKMKVKQSLMKRARSVAIFSLKLKERRAAAEAKAKEKSSSPAVSSTPPGFGHDTPSGELSYIPIEKLISVDDVANAVSSTQLPRRRKTPAVSPSSPTNF</sequence>
<feature type="region of interest" description="Disordered" evidence="7">
    <location>
        <begin position="356"/>
        <end position="379"/>
    </location>
</feature>
<organism evidence="9">
    <name type="scientific">Panstrongylus lignarius</name>
    <dbReference type="NCBI Taxonomy" id="156445"/>
    <lineage>
        <taxon>Eukaryota</taxon>
        <taxon>Metazoa</taxon>
        <taxon>Ecdysozoa</taxon>
        <taxon>Arthropoda</taxon>
        <taxon>Hexapoda</taxon>
        <taxon>Insecta</taxon>
        <taxon>Pterygota</taxon>
        <taxon>Neoptera</taxon>
        <taxon>Paraneoptera</taxon>
        <taxon>Hemiptera</taxon>
        <taxon>Heteroptera</taxon>
        <taxon>Panheteroptera</taxon>
        <taxon>Cimicomorpha</taxon>
        <taxon>Reduviidae</taxon>
        <taxon>Triatominae</taxon>
        <taxon>Panstrongylus</taxon>
    </lineage>
</organism>
<dbReference type="InterPro" id="IPR007632">
    <property type="entry name" value="Anoctamin"/>
</dbReference>
<feature type="compositionally biased region" description="Basic and acidic residues" evidence="7">
    <location>
        <begin position="127"/>
        <end position="146"/>
    </location>
</feature>
<evidence type="ECO:0000256" key="4">
    <source>
        <dbReference type="ARBA" id="ARBA00022989"/>
    </source>
</evidence>
<comment type="similarity">
    <text evidence="2 6">Belongs to the anoctamin family.</text>
</comment>
<feature type="domain" description="Anoctamin transmembrane" evidence="8">
    <location>
        <begin position="1"/>
        <end position="69"/>
    </location>
</feature>
<protein>
    <recommendedName>
        <fullName evidence="6">Anoctamin</fullName>
    </recommendedName>
</protein>
<evidence type="ECO:0000256" key="1">
    <source>
        <dbReference type="ARBA" id="ARBA00004141"/>
    </source>
</evidence>
<evidence type="ECO:0000256" key="2">
    <source>
        <dbReference type="ARBA" id="ARBA00009671"/>
    </source>
</evidence>
<dbReference type="Pfam" id="PF04547">
    <property type="entry name" value="Anoctamin"/>
    <property type="match status" value="1"/>
</dbReference>
<dbReference type="PANTHER" id="PTHR12308:SF51">
    <property type="entry name" value="ANOCTAMIN-8"/>
    <property type="match status" value="1"/>
</dbReference>
<evidence type="ECO:0000313" key="9">
    <source>
        <dbReference type="EMBL" id="JAW10793.1"/>
    </source>
</evidence>
<proteinExistence type="inferred from homology"/>
<evidence type="ECO:0000259" key="8">
    <source>
        <dbReference type="Pfam" id="PF04547"/>
    </source>
</evidence>
<evidence type="ECO:0000256" key="5">
    <source>
        <dbReference type="ARBA" id="ARBA00023136"/>
    </source>
</evidence>
<reference evidence="9" key="1">
    <citation type="journal article" date="2018" name="PLoS Negl. Trop. Dis.">
        <title>An insight into the salivary gland and fat body transcriptome of Panstrongylus lignarius (Hemiptera: Heteroptera), the main vector of Chagas disease in Peru.</title>
        <authorList>
            <person name="Nevoa J.C."/>
            <person name="Mendes M.T."/>
            <person name="da Silva M.V."/>
            <person name="Soares S.C."/>
            <person name="Oliveira C.J.F."/>
            <person name="Ribeiro J.M.C."/>
        </authorList>
    </citation>
    <scope>NUCLEOTIDE SEQUENCE</scope>
</reference>
<feature type="region of interest" description="Disordered" evidence="7">
    <location>
        <begin position="196"/>
        <end position="252"/>
    </location>
</feature>
<evidence type="ECO:0000256" key="6">
    <source>
        <dbReference type="RuleBase" id="RU280814"/>
    </source>
</evidence>
<dbReference type="GO" id="GO:0005886">
    <property type="term" value="C:plasma membrane"/>
    <property type="evidence" value="ECO:0007669"/>
    <property type="project" value="TreeGrafter"/>
</dbReference>
<feature type="compositionally biased region" description="Basic and acidic residues" evidence="7">
    <location>
        <begin position="308"/>
        <end position="318"/>
    </location>
</feature>
<keyword evidence="4" id="KW-1133">Transmembrane helix</keyword>
<dbReference type="PANTHER" id="PTHR12308">
    <property type="entry name" value="ANOCTAMIN"/>
    <property type="match status" value="1"/>
</dbReference>
<feature type="region of interest" description="Disordered" evidence="7">
    <location>
        <begin position="79"/>
        <end position="162"/>
    </location>
</feature>
<dbReference type="AlphaFoldDB" id="A0A224XRM4"/>
<evidence type="ECO:0000256" key="7">
    <source>
        <dbReference type="SAM" id="MobiDB-lite"/>
    </source>
</evidence>
<feature type="region of interest" description="Disordered" evidence="7">
    <location>
        <begin position="308"/>
        <end position="337"/>
    </location>
</feature>
<keyword evidence="5" id="KW-0472">Membrane</keyword>